<organism evidence="2 3">
    <name type="scientific">Cellvibrio fontiphilus</name>
    <dbReference type="NCBI Taxonomy" id="1815559"/>
    <lineage>
        <taxon>Bacteria</taxon>
        <taxon>Pseudomonadati</taxon>
        <taxon>Pseudomonadota</taxon>
        <taxon>Gammaproteobacteria</taxon>
        <taxon>Cellvibrionales</taxon>
        <taxon>Cellvibrionaceae</taxon>
        <taxon>Cellvibrio</taxon>
    </lineage>
</organism>
<name>A0ABV7FFT8_9GAMM</name>
<feature type="domain" description="DUF5666" evidence="1">
    <location>
        <begin position="50"/>
        <end position="105"/>
    </location>
</feature>
<evidence type="ECO:0000313" key="2">
    <source>
        <dbReference type="EMBL" id="MFC3115114.1"/>
    </source>
</evidence>
<comment type="caution">
    <text evidence="2">The sequence shown here is derived from an EMBL/GenBank/DDBJ whole genome shotgun (WGS) entry which is preliminary data.</text>
</comment>
<dbReference type="InterPro" id="IPR043724">
    <property type="entry name" value="DUF5666"/>
</dbReference>
<dbReference type="RefSeq" id="WP_378117115.1">
    <property type="nucleotide sequence ID" value="NZ_JBHRTF010000003.1"/>
</dbReference>
<dbReference type="Pfam" id="PF18914">
    <property type="entry name" value="DUF5666"/>
    <property type="match status" value="6"/>
</dbReference>
<keyword evidence="3" id="KW-1185">Reference proteome</keyword>
<sequence>MIIGFLNLPRPLIPLAVALLLASCGGSGGSQTAGIDGSGAPVASNTSGTIDGFGSVIVNGVKYESNTAEILVNGQRASENDLRVGYQVSVTGNNNNGRSIAQKIEFIPSVVGEITALLTAEKQILVLGKTIQVTNNTVFDASIKPASLAGLSVGQTILVSGAIAPDGSISATRIERSNSTNLQISGQVANLTSSSFSVNGTTVVYTNAQLINLNRERLINGARVAAIGIMQDNQLQASTVIGLNKNLARDFASADIEGFITRFVSATDFDVDGVSATTTNQTRYEKGSPADLRLGVKIEVEGSINASGVLVASEVEFEQTSNNKISGTVTAITLGNNTGIISGALEVDGTRVITTKQTRYEDKQFNLRPFNLSSLTRGDLVEVSGYSTAEGFIATKIERREVEDEEAETRELEGTVSALGADYLVLFGRRIYLTENTRITGDSGETISLSNFLLLALNQQIELEVESRDGEFYALEIELELEDSDEAQTANNNAKQD</sequence>
<dbReference type="EMBL" id="JBHRTF010000003">
    <property type="protein sequence ID" value="MFC3115114.1"/>
    <property type="molecule type" value="Genomic_DNA"/>
</dbReference>
<feature type="domain" description="DUF5666" evidence="1">
    <location>
        <begin position="112"/>
        <end position="175"/>
    </location>
</feature>
<evidence type="ECO:0000259" key="1">
    <source>
        <dbReference type="Pfam" id="PF18914"/>
    </source>
</evidence>
<accession>A0ABV7FFT8</accession>
<gene>
    <name evidence="2" type="ORF">ACFODX_06065</name>
</gene>
<reference evidence="3" key="1">
    <citation type="journal article" date="2019" name="Int. J. Syst. Evol. Microbiol.">
        <title>The Global Catalogue of Microorganisms (GCM) 10K type strain sequencing project: providing services to taxonomists for standard genome sequencing and annotation.</title>
        <authorList>
            <consortium name="The Broad Institute Genomics Platform"/>
            <consortium name="The Broad Institute Genome Sequencing Center for Infectious Disease"/>
            <person name="Wu L."/>
            <person name="Ma J."/>
        </authorList>
    </citation>
    <scope>NUCLEOTIDE SEQUENCE [LARGE SCALE GENOMIC DNA]</scope>
    <source>
        <strain evidence="3">KCTC 52237</strain>
    </source>
</reference>
<feature type="domain" description="DUF5666" evidence="1">
    <location>
        <begin position="186"/>
        <end position="238"/>
    </location>
</feature>
<proteinExistence type="predicted"/>
<feature type="domain" description="DUF5666" evidence="1">
    <location>
        <begin position="327"/>
        <end position="398"/>
    </location>
</feature>
<evidence type="ECO:0000313" key="3">
    <source>
        <dbReference type="Proteomes" id="UP001595555"/>
    </source>
</evidence>
<feature type="domain" description="DUF5666" evidence="1">
    <location>
        <begin position="257"/>
        <end position="316"/>
    </location>
</feature>
<dbReference type="Proteomes" id="UP001595555">
    <property type="component" value="Unassembled WGS sequence"/>
</dbReference>
<feature type="domain" description="DUF5666" evidence="1">
    <location>
        <begin position="413"/>
        <end position="478"/>
    </location>
</feature>
<protein>
    <submittedName>
        <fullName evidence="2">DUF5666 domain-containing protein</fullName>
    </submittedName>
</protein>